<organism evidence="4 5">
    <name type="scientific">Arthrobacter zhaoxinii</name>
    <dbReference type="NCBI Taxonomy" id="2964616"/>
    <lineage>
        <taxon>Bacteria</taxon>
        <taxon>Bacillati</taxon>
        <taxon>Actinomycetota</taxon>
        <taxon>Actinomycetes</taxon>
        <taxon>Micrococcales</taxon>
        <taxon>Micrococcaceae</taxon>
        <taxon>Arthrobacter</taxon>
    </lineage>
</organism>
<comment type="similarity">
    <text evidence="1">Belongs to the CapA family.</text>
</comment>
<dbReference type="InterPro" id="IPR029052">
    <property type="entry name" value="Metallo-depent_PP-like"/>
</dbReference>
<keyword evidence="5" id="KW-1185">Reference proteome</keyword>
<protein>
    <submittedName>
        <fullName evidence="4">CapA family protein</fullName>
    </submittedName>
</protein>
<feature type="domain" description="Capsule synthesis protein CapA" evidence="3">
    <location>
        <begin position="125"/>
        <end position="371"/>
    </location>
</feature>
<dbReference type="SMART" id="SM00854">
    <property type="entry name" value="PGA_cap"/>
    <property type="match status" value="1"/>
</dbReference>
<evidence type="ECO:0000313" key="4">
    <source>
        <dbReference type="EMBL" id="UWX95912.1"/>
    </source>
</evidence>
<dbReference type="InterPro" id="IPR052169">
    <property type="entry name" value="CW_Biosynth-Accessory"/>
</dbReference>
<dbReference type="SUPFAM" id="SSF56300">
    <property type="entry name" value="Metallo-dependent phosphatases"/>
    <property type="match status" value="1"/>
</dbReference>
<gene>
    <name evidence="4" type="ORF">N2K95_09395</name>
</gene>
<evidence type="ECO:0000259" key="3">
    <source>
        <dbReference type="SMART" id="SM00854"/>
    </source>
</evidence>
<evidence type="ECO:0000313" key="5">
    <source>
        <dbReference type="Proteomes" id="UP001059859"/>
    </source>
</evidence>
<feature type="region of interest" description="Disordered" evidence="2">
    <location>
        <begin position="76"/>
        <end position="115"/>
    </location>
</feature>
<reference evidence="4" key="1">
    <citation type="submission" date="2022-09" db="EMBL/GenBank/DDBJ databases">
        <title>Novel species in genus Arthrobacter.</title>
        <authorList>
            <person name="Liu Y."/>
        </authorList>
    </citation>
    <scope>NUCLEOTIDE SEQUENCE</scope>
    <source>
        <strain evidence="4">Zg-Y815</strain>
    </source>
</reference>
<accession>A0ABY5YM84</accession>
<name>A0ABY5YM84_9MICC</name>
<dbReference type="RefSeq" id="WP_260651351.1">
    <property type="nucleotide sequence ID" value="NZ_CP104275.1"/>
</dbReference>
<evidence type="ECO:0000256" key="1">
    <source>
        <dbReference type="ARBA" id="ARBA00005662"/>
    </source>
</evidence>
<dbReference type="EMBL" id="CP104275">
    <property type="protein sequence ID" value="UWX95912.1"/>
    <property type="molecule type" value="Genomic_DNA"/>
</dbReference>
<proteinExistence type="inferred from homology"/>
<feature type="compositionally biased region" description="Gly residues" evidence="2">
    <location>
        <begin position="76"/>
        <end position="85"/>
    </location>
</feature>
<dbReference type="Gene3D" id="3.60.21.10">
    <property type="match status" value="1"/>
</dbReference>
<dbReference type="PANTHER" id="PTHR33393:SF13">
    <property type="entry name" value="PGA BIOSYNTHESIS PROTEIN CAPA"/>
    <property type="match status" value="1"/>
</dbReference>
<evidence type="ECO:0000256" key="2">
    <source>
        <dbReference type="SAM" id="MobiDB-lite"/>
    </source>
</evidence>
<feature type="compositionally biased region" description="Low complexity" evidence="2">
    <location>
        <begin position="86"/>
        <end position="111"/>
    </location>
</feature>
<dbReference type="Proteomes" id="UP001059859">
    <property type="component" value="Chromosome"/>
</dbReference>
<dbReference type="InterPro" id="IPR019079">
    <property type="entry name" value="Capsule_synth_CapA"/>
</dbReference>
<dbReference type="Pfam" id="PF09587">
    <property type="entry name" value="PGA_cap"/>
    <property type="match status" value="1"/>
</dbReference>
<dbReference type="CDD" id="cd07381">
    <property type="entry name" value="MPP_CapA"/>
    <property type="match status" value="1"/>
</dbReference>
<dbReference type="PANTHER" id="PTHR33393">
    <property type="entry name" value="POLYGLUTAMINE SYNTHESIS ACCESSORY PROTEIN RV0574C-RELATED"/>
    <property type="match status" value="1"/>
</dbReference>
<sequence length="466" mass="47238">MPIQPDTAVGSVRFPAARSPQAWGEIRGGVMAEFMKRNLGVRTAGAGPAPARLPGPAAALVLALLLGGCTAAGGSGQEGGGGAGGASSASSSAADPSASPSVPAPSADSGSPGKGLECPTENCFSLMLAGDLLVHPQLWEQAAADAAATGKAPLDFEPLLAGQRTYISGADLAVCHMETPVAEPDGPYAGYPMFNVPPQILTAAAAVGYSGCTTASNHTVDAGTAGLNRTLGVLDSLGLEHTGSYAAEAGAGAPMLLSAPAGNLAVIEATYGLNGLVAEYPWQVDLLDAPAMIAKAKAARAEGADVVVAAIHAGDEYASAPNAQQVETAHALADSGEFDFIYGHHTHSVLPIENYNGTWIVYGLGNAVTELSPWYDVNNEGLIVRAQFVRDDAGEWSVGDLAWAPSVIVRDPYRWCSVAGDLPQGECAPPAQREAVRARTVPVVESLGAADAGAHEWLVTQDSGGG</sequence>